<name>K2RTT1_MACPH</name>
<proteinExistence type="predicted"/>
<dbReference type="HOGENOM" id="CLU_1360632_0_0_1"/>
<dbReference type="VEuPathDB" id="FungiDB:MPH_06663"/>
<comment type="caution">
    <text evidence="2">The sequence shown here is derived from an EMBL/GenBank/DDBJ whole genome shotgun (WGS) entry which is preliminary data.</text>
</comment>
<reference evidence="2 3" key="1">
    <citation type="journal article" date="2012" name="BMC Genomics">
        <title>Tools to kill: Genome of one of the most destructive plant pathogenic fungi Macrophomina phaseolina.</title>
        <authorList>
            <person name="Islam M.S."/>
            <person name="Haque M.S."/>
            <person name="Islam M.M."/>
            <person name="Emdad E.M."/>
            <person name="Halim A."/>
            <person name="Hossen Q.M.M."/>
            <person name="Hossain M.Z."/>
            <person name="Ahmed B."/>
            <person name="Rahim S."/>
            <person name="Rahman M.S."/>
            <person name="Alam M.M."/>
            <person name="Hou S."/>
            <person name="Wan X."/>
            <person name="Saito J.A."/>
            <person name="Alam M."/>
        </authorList>
    </citation>
    <scope>NUCLEOTIDE SEQUENCE [LARGE SCALE GENOMIC DNA]</scope>
    <source>
        <strain evidence="2 3">MS6</strain>
    </source>
</reference>
<dbReference type="InParanoid" id="K2RTT1"/>
<evidence type="ECO:0000313" key="2">
    <source>
        <dbReference type="EMBL" id="EKG16097.1"/>
    </source>
</evidence>
<sequence length="201" mass="23158">MWPPRPHCWFLFTAPRPPQRKPRVQPSRHTKFSGIKPYNRKSGCVALNIVSLHFRLISRFGATSHLPNMICQFCQSTIFESGQLWGYHQKDLSSLQCSVDEQCLFCSTLYGDLGYWAPSFAQLELPSHFWNIRRQGGISREYPQYFAVSFRPISGPDRGSQGGLPERTYYIFEEQGELTGPSSWDNRNCADTKVRPWSNSD</sequence>
<dbReference type="EMBL" id="AHHD01000285">
    <property type="protein sequence ID" value="EKG16097.1"/>
    <property type="molecule type" value="Genomic_DNA"/>
</dbReference>
<accession>K2RTT1</accession>
<dbReference type="AlphaFoldDB" id="K2RTT1"/>
<dbReference type="Proteomes" id="UP000007129">
    <property type="component" value="Unassembled WGS sequence"/>
</dbReference>
<evidence type="ECO:0000256" key="1">
    <source>
        <dbReference type="SAM" id="MobiDB-lite"/>
    </source>
</evidence>
<gene>
    <name evidence="2" type="ORF">MPH_06663</name>
</gene>
<organism evidence="2 3">
    <name type="scientific">Macrophomina phaseolina (strain MS6)</name>
    <name type="common">Charcoal rot fungus</name>
    <dbReference type="NCBI Taxonomy" id="1126212"/>
    <lineage>
        <taxon>Eukaryota</taxon>
        <taxon>Fungi</taxon>
        <taxon>Dikarya</taxon>
        <taxon>Ascomycota</taxon>
        <taxon>Pezizomycotina</taxon>
        <taxon>Dothideomycetes</taxon>
        <taxon>Dothideomycetes incertae sedis</taxon>
        <taxon>Botryosphaeriales</taxon>
        <taxon>Botryosphaeriaceae</taxon>
        <taxon>Macrophomina</taxon>
    </lineage>
</organism>
<evidence type="ECO:0000313" key="3">
    <source>
        <dbReference type="Proteomes" id="UP000007129"/>
    </source>
</evidence>
<feature type="region of interest" description="Disordered" evidence="1">
    <location>
        <begin position="178"/>
        <end position="201"/>
    </location>
</feature>
<protein>
    <submittedName>
        <fullName evidence="2">Heterokaryon incompatibility protein</fullName>
    </submittedName>
</protein>